<organism evidence="1">
    <name type="scientific">Arundo donax</name>
    <name type="common">Giant reed</name>
    <name type="synonym">Donax arundinaceus</name>
    <dbReference type="NCBI Taxonomy" id="35708"/>
    <lineage>
        <taxon>Eukaryota</taxon>
        <taxon>Viridiplantae</taxon>
        <taxon>Streptophyta</taxon>
        <taxon>Embryophyta</taxon>
        <taxon>Tracheophyta</taxon>
        <taxon>Spermatophyta</taxon>
        <taxon>Magnoliopsida</taxon>
        <taxon>Liliopsida</taxon>
        <taxon>Poales</taxon>
        <taxon>Poaceae</taxon>
        <taxon>PACMAD clade</taxon>
        <taxon>Arundinoideae</taxon>
        <taxon>Arundineae</taxon>
        <taxon>Arundo</taxon>
    </lineage>
</organism>
<name>A0A0A9BBL3_ARUDO</name>
<sequence length="31" mass="3587">MPKINIKKSLRYVSSLLLFLDLNFFVTLVSS</sequence>
<reference evidence="1" key="1">
    <citation type="submission" date="2014-09" db="EMBL/GenBank/DDBJ databases">
        <authorList>
            <person name="Magalhaes I.L.F."/>
            <person name="Oliveira U."/>
            <person name="Santos F.R."/>
            <person name="Vidigal T.H.D.A."/>
            <person name="Brescovit A.D."/>
            <person name="Santos A.J."/>
        </authorList>
    </citation>
    <scope>NUCLEOTIDE SEQUENCE</scope>
    <source>
        <tissue evidence="1">Shoot tissue taken approximately 20 cm above the soil surface</tissue>
    </source>
</reference>
<proteinExistence type="predicted"/>
<evidence type="ECO:0000313" key="1">
    <source>
        <dbReference type="EMBL" id="JAD59553.1"/>
    </source>
</evidence>
<protein>
    <submittedName>
        <fullName evidence="1">Uncharacterized protein</fullName>
    </submittedName>
</protein>
<dbReference type="EMBL" id="GBRH01238342">
    <property type="protein sequence ID" value="JAD59553.1"/>
    <property type="molecule type" value="Transcribed_RNA"/>
</dbReference>
<dbReference type="AlphaFoldDB" id="A0A0A9BBL3"/>
<accession>A0A0A9BBL3</accession>
<reference evidence="1" key="2">
    <citation type="journal article" date="2015" name="Data Brief">
        <title>Shoot transcriptome of the giant reed, Arundo donax.</title>
        <authorList>
            <person name="Barrero R.A."/>
            <person name="Guerrero F.D."/>
            <person name="Moolhuijzen P."/>
            <person name="Goolsby J.A."/>
            <person name="Tidwell J."/>
            <person name="Bellgard S.E."/>
            <person name="Bellgard M.I."/>
        </authorList>
    </citation>
    <scope>NUCLEOTIDE SEQUENCE</scope>
    <source>
        <tissue evidence="1">Shoot tissue taken approximately 20 cm above the soil surface</tissue>
    </source>
</reference>